<dbReference type="AlphaFoldDB" id="A0A7Y8GXD7"/>
<organism evidence="2 3">
    <name type="scientific">Hydrogenophaga aromaticivorans</name>
    <dbReference type="NCBI Taxonomy" id="2610898"/>
    <lineage>
        <taxon>Bacteria</taxon>
        <taxon>Pseudomonadati</taxon>
        <taxon>Pseudomonadota</taxon>
        <taxon>Betaproteobacteria</taxon>
        <taxon>Burkholderiales</taxon>
        <taxon>Comamonadaceae</taxon>
        <taxon>Hydrogenophaga</taxon>
    </lineage>
</organism>
<dbReference type="EMBL" id="VYGV01000015">
    <property type="protein sequence ID" value="NWF46625.1"/>
    <property type="molecule type" value="Genomic_DNA"/>
</dbReference>
<evidence type="ECO:0000313" key="3">
    <source>
        <dbReference type="Proteomes" id="UP000545507"/>
    </source>
</evidence>
<accession>A0A7Y8GXD7</accession>
<evidence type="ECO:0000256" key="1">
    <source>
        <dbReference type="SAM" id="MobiDB-lite"/>
    </source>
</evidence>
<dbReference type="RefSeq" id="WP_177136532.1">
    <property type="nucleotide sequence ID" value="NZ_VYGV01000015.1"/>
</dbReference>
<sequence length="74" mass="8137">MDPGFDPRVGQNLDFMKVVGQLPASYMQNMHNLMRQLMGCGSGSALIQTPVGQEKSRRPGRAFGWTLPDGGFRP</sequence>
<name>A0A7Y8GXD7_9BURK</name>
<feature type="region of interest" description="Disordered" evidence="1">
    <location>
        <begin position="51"/>
        <end position="74"/>
    </location>
</feature>
<reference evidence="2 3" key="1">
    <citation type="submission" date="2019-09" db="EMBL/GenBank/DDBJ databases">
        <title>Hydrogenophaga aromatica sp. nov., isolated from a para-xylene-degrading enrichment culture.</title>
        <authorList>
            <person name="Tancsics A."/>
            <person name="Banerjee S."/>
        </authorList>
    </citation>
    <scope>NUCLEOTIDE SEQUENCE [LARGE SCALE GENOMIC DNA]</scope>
    <source>
        <strain evidence="2 3">D2P1</strain>
    </source>
</reference>
<evidence type="ECO:0000313" key="2">
    <source>
        <dbReference type="EMBL" id="NWF46625.1"/>
    </source>
</evidence>
<keyword evidence="3" id="KW-1185">Reference proteome</keyword>
<protein>
    <submittedName>
        <fullName evidence="2">Uncharacterized protein</fullName>
    </submittedName>
</protein>
<proteinExistence type="predicted"/>
<comment type="caution">
    <text evidence="2">The sequence shown here is derived from an EMBL/GenBank/DDBJ whole genome shotgun (WGS) entry which is preliminary data.</text>
</comment>
<gene>
    <name evidence="2" type="ORF">F3K02_15400</name>
</gene>
<dbReference type="Proteomes" id="UP000545507">
    <property type="component" value="Unassembled WGS sequence"/>
</dbReference>